<dbReference type="Proteomes" id="UP000612361">
    <property type="component" value="Unassembled WGS sequence"/>
</dbReference>
<dbReference type="EMBL" id="JACOGG010000010">
    <property type="protein sequence ID" value="MBC3935807.1"/>
    <property type="molecule type" value="Genomic_DNA"/>
</dbReference>
<comment type="caution">
    <text evidence="1">The sequence shown here is derived from an EMBL/GenBank/DDBJ whole genome shotgun (WGS) entry which is preliminary data.</text>
</comment>
<keyword evidence="2" id="KW-1185">Reference proteome</keyword>
<evidence type="ECO:0000313" key="1">
    <source>
        <dbReference type="EMBL" id="MBC3935807.1"/>
    </source>
</evidence>
<name>A0A923I2E2_9BURK</name>
<protein>
    <submittedName>
        <fullName evidence="1">Uncharacterized protein</fullName>
    </submittedName>
</protein>
<reference evidence="1" key="1">
    <citation type="submission" date="2020-08" db="EMBL/GenBank/DDBJ databases">
        <title>Novel species isolated from subtropical streams in China.</title>
        <authorList>
            <person name="Lu H."/>
        </authorList>
    </citation>
    <scope>NUCLEOTIDE SEQUENCE</scope>
    <source>
        <strain evidence="1">CY7W</strain>
    </source>
</reference>
<dbReference type="RefSeq" id="WP_186881378.1">
    <property type="nucleotide sequence ID" value="NZ_JACOGG010000010.1"/>
</dbReference>
<sequence>MKAMITGMKGSKGNLENGQAYDSTKVYVQTRLDDSKGNAKGFAIAEYNFGDSSNFDKFKHLPFPFNAEVEYENITSGRATKTVIIGIQPLQVAKPDAKV</sequence>
<accession>A0A923I2E2</accession>
<proteinExistence type="predicted"/>
<organism evidence="1 2">
    <name type="scientific">Undibacterium rugosum</name>
    <dbReference type="NCBI Taxonomy" id="2762291"/>
    <lineage>
        <taxon>Bacteria</taxon>
        <taxon>Pseudomonadati</taxon>
        <taxon>Pseudomonadota</taxon>
        <taxon>Betaproteobacteria</taxon>
        <taxon>Burkholderiales</taxon>
        <taxon>Oxalobacteraceae</taxon>
        <taxon>Undibacterium</taxon>
    </lineage>
</organism>
<dbReference type="AlphaFoldDB" id="A0A923I2E2"/>
<gene>
    <name evidence="1" type="ORF">H8K47_10590</name>
</gene>
<evidence type="ECO:0000313" key="2">
    <source>
        <dbReference type="Proteomes" id="UP000612361"/>
    </source>
</evidence>